<dbReference type="RefSeq" id="WP_286347007.1">
    <property type="nucleotide sequence ID" value="NZ_AP027733.1"/>
</dbReference>
<protein>
    <submittedName>
        <fullName evidence="2">Uncharacterized protein</fullName>
    </submittedName>
</protein>
<keyword evidence="3" id="KW-1185">Reference proteome</keyword>
<keyword evidence="1" id="KW-0175">Coiled coil</keyword>
<dbReference type="Proteomes" id="UP001321486">
    <property type="component" value="Plasmid pNBRC108728a"/>
</dbReference>
<dbReference type="EMBL" id="AP027733">
    <property type="protein sequence ID" value="BDZ52724.1"/>
    <property type="molecule type" value="Genomic_DNA"/>
</dbReference>
<evidence type="ECO:0000313" key="3">
    <source>
        <dbReference type="Proteomes" id="UP001321486"/>
    </source>
</evidence>
<accession>A0ABM8GWG2</accession>
<sequence length="195" mass="21367">MKTTDLTPGVVYAMQRRSYGTPTPVAVIDVTRPVSLSRPRYSFLGTTAAYAIDEQSAPSARTYLAVTAANFDDLAKGLPKAAKLTVDALLGPEADVDKKAPKGLSITTIRPRDITSTWADYLEQERNEKEARERAQIAREALEGLQRRQAAAITVALQERGLTAERWRGDVRLHEGSAAMDYAVLLRLLGIDPVE</sequence>
<keyword evidence="2" id="KW-0614">Plasmid</keyword>
<proteinExistence type="predicted"/>
<name>A0ABM8GWG2_9MICO</name>
<reference evidence="3" key="1">
    <citation type="journal article" date="2019" name="Int. J. Syst. Evol. Microbiol.">
        <title>The Global Catalogue of Microorganisms (GCM) 10K type strain sequencing project: providing services to taxonomists for standard genome sequencing and annotation.</title>
        <authorList>
            <consortium name="The Broad Institute Genomics Platform"/>
            <consortium name="The Broad Institute Genome Sequencing Center for Infectious Disease"/>
            <person name="Wu L."/>
            <person name="Ma J."/>
        </authorList>
    </citation>
    <scope>NUCLEOTIDE SEQUENCE [LARGE SCALE GENOMIC DNA]</scope>
    <source>
        <strain evidence="3">NBRC 108728</strain>
    </source>
</reference>
<geneLocation type="plasmid" evidence="2 3">
    <name>pNBRC108728a</name>
</geneLocation>
<evidence type="ECO:0000313" key="2">
    <source>
        <dbReference type="EMBL" id="BDZ52724.1"/>
    </source>
</evidence>
<gene>
    <name evidence="2" type="ORF">GCM10025867_49650</name>
</gene>
<organism evidence="2 3">
    <name type="scientific">Frondihabitans sucicola</name>
    <dbReference type="NCBI Taxonomy" id="1268041"/>
    <lineage>
        <taxon>Bacteria</taxon>
        <taxon>Bacillati</taxon>
        <taxon>Actinomycetota</taxon>
        <taxon>Actinomycetes</taxon>
        <taxon>Micrococcales</taxon>
        <taxon>Microbacteriaceae</taxon>
        <taxon>Frondihabitans</taxon>
    </lineage>
</organism>
<evidence type="ECO:0000256" key="1">
    <source>
        <dbReference type="SAM" id="Coils"/>
    </source>
</evidence>
<feature type="coiled-coil region" evidence="1">
    <location>
        <begin position="121"/>
        <end position="148"/>
    </location>
</feature>